<sequence length="90" mass="9755">MRRTTVRIRGMNAVAANGSEEKYPHSSVRQLLVAVVVLAIGAGVAWYTITQVGSTTVFAGIVQPEQSVDLDFTQTGRVVRIMVKPGERVI</sequence>
<dbReference type="Proteomes" id="UP001597045">
    <property type="component" value="Unassembled WGS sequence"/>
</dbReference>
<feature type="transmembrane region" description="Helical" evidence="1">
    <location>
        <begin position="31"/>
        <end position="49"/>
    </location>
</feature>
<keyword evidence="3" id="KW-1185">Reference proteome</keyword>
<name>A0ABW3M5Q5_9PSEU</name>
<gene>
    <name evidence="2" type="ORF">ACFQ1S_10430</name>
</gene>
<comment type="caution">
    <text evidence="2">The sequence shown here is derived from an EMBL/GenBank/DDBJ whole genome shotgun (WGS) entry which is preliminary data.</text>
</comment>
<keyword evidence="1" id="KW-0472">Membrane</keyword>
<evidence type="ECO:0000313" key="2">
    <source>
        <dbReference type="EMBL" id="MFD1045951.1"/>
    </source>
</evidence>
<organism evidence="2 3">
    <name type="scientific">Kibdelosporangium lantanae</name>
    <dbReference type="NCBI Taxonomy" id="1497396"/>
    <lineage>
        <taxon>Bacteria</taxon>
        <taxon>Bacillati</taxon>
        <taxon>Actinomycetota</taxon>
        <taxon>Actinomycetes</taxon>
        <taxon>Pseudonocardiales</taxon>
        <taxon>Pseudonocardiaceae</taxon>
        <taxon>Kibdelosporangium</taxon>
    </lineage>
</organism>
<dbReference type="EMBL" id="JBHTIS010000465">
    <property type="protein sequence ID" value="MFD1045951.1"/>
    <property type="molecule type" value="Genomic_DNA"/>
</dbReference>
<keyword evidence="1" id="KW-1133">Transmembrane helix</keyword>
<accession>A0ABW3M5Q5</accession>
<feature type="non-terminal residue" evidence="2">
    <location>
        <position position="90"/>
    </location>
</feature>
<reference evidence="3" key="1">
    <citation type="journal article" date="2019" name="Int. J. Syst. Evol. Microbiol.">
        <title>The Global Catalogue of Microorganisms (GCM) 10K type strain sequencing project: providing services to taxonomists for standard genome sequencing and annotation.</title>
        <authorList>
            <consortium name="The Broad Institute Genomics Platform"/>
            <consortium name="The Broad Institute Genome Sequencing Center for Infectious Disease"/>
            <person name="Wu L."/>
            <person name="Ma J."/>
        </authorList>
    </citation>
    <scope>NUCLEOTIDE SEQUENCE [LARGE SCALE GENOMIC DNA]</scope>
    <source>
        <strain evidence="3">JCM 31486</strain>
    </source>
</reference>
<evidence type="ECO:0000313" key="3">
    <source>
        <dbReference type="Proteomes" id="UP001597045"/>
    </source>
</evidence>
<protein>
    <submittedName>
        <fullName evidence="2">Uncharacterized protein</fullName>
    </submittedName>
</protein>
<keyword evidence="1" id="KW-0812">Transmembrane</keyword>
<proteinExistence type="predicted"/>
<evidence type="ECO:0000256" key="1">
    <source>
        <dbReference type="SAM" id="Phobius"/>
    </source>
</evidence>